<dbReference type="AlphaFoldDB" id="A0A8J5KYF1"/>
<dbReference type="InterPro" id="IPR000008">
    <property type="entry name" value="C2_dom"/>
</dbReference>
<feature type="domain" description="C2" evidence="1">
    <location>
        <begin position="118"/>
        <end position="167"/>
    </location>
</feature>
<dbReference type="Proteomes" id="UP000734854">
    <property type="component" value="Unassembled WGS sequence"/>
</dbReference>
<evidence type="ECO:0000313" key="3">
    <source>
        <dbReference type="Proteomes" id="UP000734854"/>
    </source>
</evidence>
<dbReference type="PANTHER" id="PTHR47052">
    <property type="entry name" value="CONSERVED SERINE PROLINE-RICH PROTEIN (AFU_ORTHOLOGUE AFUA_2G01790)"/>
    <property type="match status" value="1"/>
</dbReference>
<sequence length="296" mass="32813">MFIFNATVTDLFLDSVCRFPPQIPHLRSSCRRFPESKTRSSRSQVTPQISFSLPPRDRLTSLLIAFCSASSGRMQQIEGHRAVLAAGSLRLSRIRQFQVPHSHLHRSAPFSPSSHGGKNPNFHEKFQIPLVEGLRELNVTIWNSNTFTADDFIGNGRIQLHKVLSHGYDDNSWPLQTKHLKFAGEVKVIMHFQTTLQSSAATSPSAPPYSPGTPGTPPPAYAPAYAPYAPGAYPAVSMYASYPFPTSSYPPPSQVYATQAYPLPYQTQPNLLQYPPPAAQPYYPPGSYPGAYYPPY</sequence>
<dbReference type="Gene3D" id="2.60.40.150">
    <property type="entry name" value="C2 domain"/>
    <property type="match status" value="1"/>
</dbReference>
<dbReference type="EMBL" id="JACMSC010000013">
    <property type="protein sequence ID" value="KAG6494299.1"/>
    <property type="molecule type" value="Genomic_DNA"/>
</dbReference>
<proteinExistence type="predicted"/>
<reference evidence="2 3" key="1">
    <citation type="submission" date="2020-08" db="EMBL/GenBank/DDBJ databases">
        <title>Plant Genome Project.</title>
        <authorList>
            <person name="Zhang R.-G."/>
        </authorList>
    </citation>
    <scope>NUCLEOTIDE SEQUENCE [LARGE SCALE GENOMIC DNA]</scope>
    <source>
        <tissue evidence="2">Rhizome</tissue>
    </source>
</reference>
<dbReference type="PANTHER" id="PTHR47052:SF3">
    <property type="entry name" value="INGRESSION PROTEIN 1"/>
    <property type="match status" value="1"/>
</dbReference>
<name>A0A8J5KYF1_ZINOF</name>
<dbReference type="InterPro" id="IPR052981">
    <property type="entry name" value="Ingression_C2_domain"/>
</dbReference>
<comment type="caution">
    <text evidence="2">The sequence shown here is derived from an EMBL/GenBank/DDBJ whole genome shotgun (WGS) entry which is preliminary data.</text>
</comment>
<dbReference type="SUPFAM" id="SSF49562">
    <property type="entry name" value="C2 domain (Calcium/lipid-binding domain, CaLB)"/>
    <property type="match status" value="1"/>
</dbReference>
<evidence type="ECO:0000313" key="2">
    <source>
        <dbReference type="EMBL" id="KAG6494299.1"/>
    </source>
</evidence>
<dbReference type="Pfam" id="PF00168">
    <property type="entry name" value="C2"/>
    <property type="match status" value="1"/>
</dbReference>
<gene>
    <name evidence="2" type="ORF">ZIOFF_049323</name>
</gene>
<accession>A0A8J5KYF1</accession>
<dbReference type="CDD" id="cd00030">
    <property type="entry name" value="C2"/>
    <property type="match status" value="1"/>
</dbReference>
<organism evidence="2 3">
    <name type="scientific">Zingiber officinale</name>
    <name type="common">Ginger</name>
    <name type="synonym">Amomum zingiber</name>
    <dbReference type="NCBI Taxonomy" id="94328"/>
    <lineage>
        <taxon>Eukaryota</taxon>
        <taxon>Viridiplantae</taxon>
        <taxon>Streptophyta</taxon>
        <taxon>Embryophyta</taxon>
        <taxon>Tracheophyta</taxon>
        <taxon>Spermatophyta</taxon>
        <taxon>Magnoliopsida</taxon>
        <taxon>Liliopsida</taxon>
        <taxon>Zingiberales</taxon>
        <taxon>Zingiberaceae</taxon>
        <taxon>Zingiber</taxon>
    </lineage>
</organism>
<evidence type="ECO:0000259" key="1">
    <source>
        <dbReference type="Pfam" id="PF00168"/>
    </source>
</evidence>
<dbReference type="InterPro" id="IPR035892">
    <property type="entry name" value="C2_domain_sf"/>
</dbReference>
<protein>
    <recommendedName>
        <fullName evidence="1">C2 domain-containing protein</fullName>
    </recommendedName>
</protein>
<keyword evidence="3" id="KW-1185">Reference proteome</keyword>